<feature type="region of interest" description="Disordered" evidence="1">
    <location>
        <begin position="20"/>
        <end position="54"/>
    </location>
</feature>
<evidence type="ECO:0000256" key="1">
    <source>
        <dbReference type="SAM" id="MobiDB-lite"/>
    </source>
</evidence>
<proteinExistence type="predicted"/>
<organism evidence="2 3">
    <name type="scientific">Dovyalis caffra</name>
    <dbReference type="NCBI Taxonomy" id="77055"/>
    <lineage>
        <taxon>Eukaryota</taxon>
        <taxon>Viridiplantae</taxon>
        <taxon>Streptophyta</taxon>
        <taxon>Embryophyta</taxon>
        <taxon>Tracheophyta</taxon>
        <taxon>Spermatophyta</taxon>
        <taxon>Magnoliopsida</taxon>
        <taxon>eudicotyledons</taxon>
        <taxon>Gunneridae</taxon>
        <taxon>Pentapetalae</taxon>
        <taxon>rosids</taxon>
        <taxon>fabids</taxon>
        <taxon>Malpighiales</taxon>
        <taxon>Salicaceae</taxon>
        <taxon>Flacourtieae</taxon>
        <taxon>Dovyalis</taxon>
    </lineage>
</organism>
<evidence type="ECO:0000313" key="2">
    <source>
        <dbReference type="EMBL" id="CAK7346024.1"/>
    </source>
</evidence>
<protein>
    <submittedName>
        <fullName evidence="2">Uncharacterized protein</fullName>
    </submittedName>
</protein>
<keyword evidence="3" id="KW-1185">Reference proteome</keyword>
<gene>
    <name evidence="2" type="ORF">DCAF_LOCUS18691</name>
</gene>
<evidence type="ECO:0000313" key="3">
    <source>
        <dbReference type="Proteomes" id="UP001314170"/>
    </source>
</evidence>
<name>A0AAV1S7X9_9ROSI</name>
<comment type="caution">
    <text evidence="2">The sequence shown here is derived from an EMBL/GenBank/DDBJ whole genome shotgun (WGS) entry which is preliminary data.</text>
</comment>
<dbReference type="EMBL" id="CAWUPB010001173">
    <property type="protein sequence ID" value="CAK7346024.1"/>
    <property type="molecule type" value="Genomic_DNA"/>
</dbReference>
<reference evidence="2 3" key="1">
    <citation type="submission" date="2024-01" db="EMBL/GenBank/DDBJ databases">
        <authorList>
            <person name="Waweru B."/>
        </authorList>
    </citation>
    <scope>NUCLEOTIDE SEQUENCE [LARGE SCALE GENOMIC DNA]</scope>
</reference>
<accession>A0AAV1S7X9</accession>
<dbReference type="AlphaFoldDB" id="A0AAV1S7X9"/>
<dbReference type="Proteomes" id="UP001314170">
    <property type="component" value="Unassembled WGS sequence"/>
</dbReference>
<sequence length="112" mass="12091">MARVAHTRKLARDSWTISVGGVNDGEWDGEGPPDTGFIDGGPQQEREGSNAPAGQRPIYCHDCCSSYVIIARGALATPRSCKTAIRQSPESLNLMINTLKTFFPSVKNISDP</sequence>